<keyword evidence="4 7" id="KW-0812">Transmembrane</keyword>
<dbReference type="GO" id="GO:0022857">
    <property type="term" value="F:transmembrane transporter activity"/>
    <property type="evidence" value="ECO:0007669"/>
    <property type="project" value="InterPro"/>
</dbReference>
<accession>A0A327KXD5</accession>
<dbReference type="PROSITE" id="PS50850">
    <property type="entry name" value="MFS"/>
    <property type="match status" value="1"/>
</dbReference>
<comment type="similarity">
    <text evidence="2">Belongs to the major facilitator superfamily. Sugar transporter (TC 2.A.1.1) family.</text>
</comment>
<keyword evidence="5 7" id="KW-1133">Transmembrane helix</keyword>
<dbReference type="PROSITE" id="PS00217">
    <property type="entry name" value="SUGAR_TRANSPORT_2"/>
    <property type="match status" value="1"/>
</dbReference>
<dbReference type="PANTHER" id="PTHR23511:SF34">
    <property type="entry name" value="SYNAPTIC VESICLE GLYCOPROTEIN 2"/>
    <property type="match status" value="1"/>
</dbReference>
<dbReference type="OrthoDB" id="9784658at2"/>
<feature type="transmembrane region" description="Helical" evidence="7">
    <location>
        <begin position="370"/>
        <end position="391"/>
    </location>
</feature>
<feature type="transmembrane region" description="Helical" evidence="7">
    <location>
        <begin position="343"/>
        <end position="364"/>
    </location>
</feature>
<evidence type="ECO:0000256" key="6">
    <source>
        <dbReference type="ARBA" id="ARBA00023136"/>
    </source>
</evidence>
<gene>
    <name evidence="9" type="ORF">CH341_14210</name>
</gene>
<dbReference type="Gene3D" id="1.20.1250.20">
    <property type="entry name" value="MFS general substrate transporter like domains"/>
    <property type="match status" value="1"/>
</dbReference>
<dbReference type="SUPFAM" id="SSF103473">
    <property type="entry name" value="MFS general substrate transporter"/>
    <property type="match status" value="1"/>
</dbReference>
<feature type="transmembrane region" description="Helical" evidence="7">
    <location>
        <begin position="76"/>
        <end position="96"/>
    </location>
</feature>
<dbReference type="InterPro" id="IPR005829">
    <property type="entry name" value="Sugar_transporter_CS"/>
</dbReference>
<dbReference type="RefSeq" id="WP_111419685.1">
    <property type="nucleotide sequence ID" value="NZ_NPEX01000087.1"/>
</dbReference>
<keyword evidence="6 7" id="KW-0472">Membrane</keyword>
<protein>
    <recommendedName>
        <fullName evidence="8">Major facilitator superfamily (MFS) profile domain-containing protein</fullName>
    </recommendedName>
</protein>
<keyword evidence="3" id="KW-0813">Transport</keyword>
<comment type="caution">
    <text evidence="9">The sequence shown here is derived from an EMBL/GenBank/DDBJ whole genome shotgun (WGS) entry which is preliminary data.</text>
</comment>
<feature type="transmembrane region" description="Helical" evidence="7">
    <location>
        <begin position="166"/>
        <end position="188"/>
    </location>
</feature>
<feature type="transmembrane region" description="Helical" evidence="7">
    <location>
        <begin position="315"/>
        <end position="336"/>
    </location>
</feature>
<dbReference type="GO" id="GO:0016020">
    <property type="term" value="C:membrane"/>
    <property type="evidence" value="ECO:0007669"/>
    <property type="project" value="UniProtKB-SubCell"/>
</dbReference>
<name>A0A327KXD5_9BRAD</name>
<evidence type="ECO:0000256" key="5">
    <source>
        <dbReference type="ARBA" id="ARBA00022989"/>
    </source>
</evidence>
<evidence type="ECO:0000256" key="4">
    <source>
        <dbReference type="ARBA" id="ARBA00022692"/>
    </source>
</evidence>
<evidence type="ECO:0000256" key="1">
    <source>
        <dbReference type="ARBA" id="ARBA00004141"/>
    </source>
</evidence>
<dbReference type="InterPro" id="IPR005828">
    <property type="entry name" value="MFS_sugar_transport-like"/>
</dbReference>
<dbReference type="EMBL" id="NPEX01000087">
    <property type="protein sequence ID" value="RAI43479.1"/>
    <property type="molecule type" value="Genomic_DNA"/>
</dbReference>
<keyword evidence="10" id="KW-1185">Reference proteome</keyword>
<evidence type="ECO:0000256" key="7">
    <source>
        <dbReference type="SAM" id="Phobius"/>
    </source>
</evidence>
<feature type="transmembrane region" description="Helical" evidence="7">
    <location>
        <begin position="133"/>
        <end position="154"/>
    </location>
</feature>
<evidence type="ECO:0000313" key="9">
    <source>
        <dbReference type="EMBL" id="RAI43479.1"/>
    </source>
</evidence>
<dbReference type="InterPro" id="IPR020846">
    <property type="entry name" value="MFS_dom"/>
</dbReference>
<dbReference type="Proteomes" id="UP000249130">
    <property type="component" value="Unassembled WGS sequence"/>
</dbReference>
<feature type="domain" description="Major facilitator superfamily (MFS) profile" evidence="8">
    <location>
        <begin position="42"/>
        <end position="457"/>
    </location>
</feature>
<feature type="transmembrane region" description="Helical" evidence="7">
    <location>
        <begin position="274"/>
        <end position="295"/>
    </location>
</feature>
<evidence type="ECO:0000259" key="8">
    <source>
        <dbReference type="PROSITE" id="PS50850"/>
    </source>
</evidence>
<feature type="transmembrane region" description="Helical" evidence="7">
    <location>
        <begin position="435"/>
        <end position="454"/>
    </location>
</feature>
<feature type="transmembrane region" description="Helical" evidence="7">
    <location>
        <begin position="42"/>
        <end position="64"/>
    </location>
</feature>
<dbReference type="Pfam" id="PF00083">
    <property type="entry name" value="Sugar_tr"/>
    <property type="match status" value="1"/>
</dbReference>
<feature type="transmembrane region" description="Helical" evidence="7">
    <location>
        <begin position="194"/>
        <end position="212"/>
    </location>
</feature>
<dbReference type="AlphaFoldDB" id="A0A327KXD5"/>
<feature type="transmembrane region" description="Helical" evidence="7">
    <location>
        <begin position="108"/>
        <end position="127"/>
    </location>
</feature>
<organism evidence="9 10">
    <name type="scientific">Rhodoplanes roseus</name>
    <dbReference type="NCBI Taxonomy" id="29409"/>
    <lineage>
        <taxon>Bacteria</taxon>
        <taxon>Pseudomonadati</taxon>
        <taxon>Pseudomonadota</taxon>
        <taxon>Alphaproteobacteria</taxon>
        <taxon>Hyphomicrobiales</taxon>
        <taxon>Nitrobacteraceae</taxon>
        <taxon>Rhodoplanes</taxon>
    </lineage>
</organism>
<evidence type="ECO:0000256" key="3">
    <source>
        <dbReference type="ARBA" id="ARBA00022448"/>
    </source>
</evidence>
<proteinExistence type="inferred from homology"/>
<reference evidence="9 10" key="1">
    <citation type="submission" date="2017-07" db="EMBL/GenBank/DDBJ databases">
        <title>Draft Genome Sequences of Select Purple Nonsulfur Bacteria.</title>
        <authorList>
            <person name="Lasarre B."/>
            <person name="Mckinlay J.B."/>
        </authorList>
    </citation>
    <scope>NUCLEOTIDE SEQUENCE [LARGE SCALE GENOMIC DNA]</scope>
    <source>
        <strain evidence="9 10">DSM 5909</strain>
    </source>
</reference>
<dbReference type="InterPro" id="IPR036259">
    <property type="entry name" value="MFS_trans_sf"/>
</dbReference>
<sequence length="466" mass="50282">MSSDVLPSRTFAPSVAQSSSATAAEIASRIERLPICSWHVKVRLVIGVATFFDAFDALTIAQVLPVLAPMWKLSGAQIGFLISVGYLGQLLGALFFGWLAERIGRVRAIALCIATFGSMSIACALAWDYESLLVFRTIQGFGLGGEVPIAAVYISEITRAKGRGRFVLLYELIFSVGVVAAGVLGYWLVPTLGWQAMFLLGASPLVLIWFLLRHVPESPRWLASHGRLAEADATLAGIEEATRTATGQPLPPAVVTESKAPQKPSWRDLFGPLYLRRTIVVWFIWFGSYIVYYGIGTWLPTLYRTVFHLPLEQSLRYGLISNAIGFVGATLCALTIDHVGRRAWFALALAGSAVFLGILWLNGATTPQDVLIYGSGAYFFATSAAIGVYLYTPELYPTRVRAIGVSTATAWLRLASMAGPTIVGTMIAYGLGSVFLTFGLVALLAAVVVGTFAIETKGRILEEVSP</sequence>
<evidence type="ECO:0000313" key="10">
    <source>
        <dbReference type="Proteomes" id="UP000249130"/>
    </source>
</evidence>
<dbReference type="CDD" id="cd17316">
    <property type="entry name" value="MFS_SV2_like"/>
    <property type="match status" value="1"/>
</dbReference>
<dbReference type="PANTHER" id="PTHR23511">
    <property type="entry name" value="SYNAPTIC VESICLE GLYCOPROTEIN 2"/>
    <property type="match status" value="1"/>
</dbReference>
<evidence type="ECO:0000256" key="2">
    <source>
        <dbReference type="ARBA" id="ARBA00010992"/>
    </source>
</evidence>
<comment type="subcellular location">
    <subcellularLocation>
        <location evidence="1">Membrane</location>
        <topology evidence="1">Multi-pass membrane protein</topology>
    </subcellularLocation>
</comment>